<sequence length="74" mass="8427">MEKVRRSVVLTSASLQIAASSPTRSTTSSREEREGRQSQPPLPDRHEWTASFLYPYPRFPCTIVVFPGIFCLQQ</sequence>
<accession>A0AAV2E562</accession>
<evidence type="ECO:0000313" key="2">
    <source>
        <dbReference type="EMBL" id="CAL1380964.1"/>
    </source>
</evidence>
<reference evidence="2 3" key="1">
    <citation type="submission" date="2024-04" db="EMBL/GenBank/DDBJ databases">
        <authorList>
            <person name="Fracassetti M."/>
        </authorList>
    </citation>
    <scope>NUCLEOTIDE SEQUENCE [LARGE SCALE GENOMIC DNA]</scope>
</reference>
<dbReference type="EMBL" id="OZ034817">
    <property type="protein sequence ID" value="CAL1380964.1"/>
    <property type="molecule type" value="Genomic_DNA"/>
</dbReference>
<name>A0AAV2E562_9ROSI</name>
<proteinExistence type="predicted"/>
<feature type="region of interest" description="Disordered" evidence="1">
    <location>
        <begin position="17"/>
        <end position="45"/>
    </location>
</feature>
<evidence type="ECO:0000313" key="3">
    <source>
        <dbReference type="Proteomes" id="UP001497516"/>
    </source>
</evidence>
<protein>
    <recommendedName>
        <fullName evidence="4">Secreted protein</fullName>
    </recommendedName>
</protein>
<gene>
    <name evidence="2" type="ORF">LTRI10_LOCUS22377</name>
</gene>
<keyword evidence="3" id="KW-1185">Reference proteome</keyword>
<organism evidence="2 3">
    <name type="scientific">Linum trigynum</name>
    <dbReference type="NCBI Taxonomy" id="586398"/>
    <lineage>
        <taxon>Eukaryota</taxon>
        <taxon>Viridiplantae</taxon>
        <taxon>Streptophyta</taxon>
        <taxon>Embryophyta</taxon>
        <taxon>Tracheophyta</taxon>
        <taxon>Spermatophyta</taxon>
        <taxon>Magnoliopsida</taxon>
        <taxon>eudicotyledons</taxon>
        <taxon>Gunneridae</taxon>
        <taxon>Pentapetalae</taxon>
        <taxon>rosids</taxon>
        <taxon>fabids</taxon>
        <taxon>Malpighiales</taxon>
        <taxon>Linaceae</taxon>
        <taxon>Linum</taxon>
    </lineage>
</organism>
<dbReference type="AlphaFoldDB" id="A0AAV2E562"/>
<evidence type="ECO:0008006" key="4">
    <source>
        <dbReference type="Google" id="ProtNLM"/>
    </source>
</evidence>
<dbReference type="Proteomes" id="UP001497516">
    <property type="component" value="Chromosome 4"/>
</dbReference>
<evidence type="ECO:0000256" key="1">
    <source>
        <dbReference type="SAM" id="MobiDB-lite"/>
    </source>
</evidence>